<dbReference type="RefSeq" id="WP_107937465.1">
    <property type="nucleotide sequence ID" value="NZ_QJTJ01000059.1"/>
</dbReference>
<name>A0A318TD59_9BACL</name>
<keyword evidence="3" id="KW-1185">Reference proteome</keyword>
<dbReference type="Proteomes" id="UP000247416">
    <property type="component" value="Unassembled WGS sequence"/>
</dbReference>
<evidence type="ECO:0000313" key="3">
    <source>
        <dbReference type="Proteomes" id="UP000247416"/>
    </source>
</evidence>
<sequence>MKKSYTLEVFPIVKQIINLYVDDLRDCPYGFTIARNVEEAIHYLEDYKIHILSLDHDLGEDENGYLLPTGYDLVKYICEKGLREDKIYIHTDNGVGRENMFKTLKAAQRREFIDNDIEIYHYSITKNKYSG</sequence>
<proteinExistence type="predicted"/>
<dbReference type="EMBL" id="QJTJ01000059">
    <property type="protein sequence ID" value="PYF01760.1"/>
    <property type="molecule type" value="Genomic_DNA"/>
</dbReference>
<organism evidence="2 3">
    <name type="scientific">Ureibacillus chungkukjangi</name>
    <dbReference type="NCBI Taxonomy" id="1202712"/>
    <lineage>
        <taxon>Bacteria</taxon>
        <taxon>Bacillati</taxon>
        <taxon>Bacillota</taxon>
        <taxon>Bacilli</taxon>
        <taxon>Bacillales</taxon>
        <taxon>Caryophanaceae</taxon>
        <taxon>Ureibacillus</taxon>
    </lineage>
</organism>
<dbReference type="AlphaFoldDB" id="A0A318TD59"/>
<evidence type="ECO:0000313" key="2">
    <source>
        <dbReference type="EMBL" id="PYF01760.1"/>
    </source>
</evidence>
<gene>
    <name evidence="2" type="ORF">BJ095_1592</name>
</gene>
<dbReference type="InterPro" id="IPR046909">
    <property type="entry name" value="cREC_REC"/>
</dbReference>
<dbReference type="Pfam" id="PF20274">
    <property type="entry name" value="cREC_REC"/>
    <property type="match status" value="1"/>
</dbReference>
<comment type="caution">
    <text evidence="2">The sequence shown here is derived from an EMBL/GenBank/DDBJ whole genome shotgun (WGS) entry which is preliminary data.</text>
</comment>
<evidence type="ECO:0000259" key="1">
    <source>
        <dbReference type="Pfam" id="PF20274"/>
    </source>
</evidence>
<reference evidence="2 3" key="1">
    <citation type="submission" date="2018-06" db="EMBL/GenBank/DDBJ databases">
        <title>Genomic Encyclopedia of Archaeal and Bacterial Type Strains, Phase II (KMG-II): from individual species to whole genera.</title>
        <authorList>
            <person name="Goeker M."/>
        </authorList>
    </citation>
    <scope>NUCLEOTIDE SEQUENCE [LARGE SCALE GENOMIC DNA]</scope>
    <source>
        <strain evidence="2 3">KACC 16626</strain>
    </source>
</reference>
<feature type="domain" description="Cyclic-phosphate processing Receiver" evidence="1">
    <location>
        <begin position="17"/>
        <end position="105"/>
    </location>
</feature>
<dbReference type="OrthoDB" id="2614698at2"/>
<protein>
    <recommendedName>
        <fullName evidence="1">Cyclic-phosphate processing Receiver domain-containing protein</fullName>
    </recommendedName>
</protein>
<accession>A0A318TD59</accession>